<reference evidence="1" key="1">
    <citation type="journal article" date="2018" name="Nat. Plants">
        <title>Whole-genome landscape of Medicago truncatula symbiotic genes.</title>
        <authorList>
            <person name="Pecrix Y."/>
            <person name="Gamas P."/>
            <person name="Carrere S."/>
        </authorList>
    </citation>
    <scope>NUCLEOTIDE SEQUENCE</scope>
    <source>
        <tissue evidence="1">Leaves</tissue>
    </source>
</reference>
<dbReference type="AlphaFoldDB" id="A0A396H6H8"/>
<protein>
    <submittedName>
        <fullName evidence="1">Uncharacterized protein</fullName>
    </submittedName>
</protein>
<evidence type="ECO:0000313" key="1">
    <source>
        <dbReference type="EMBL" id="RHN48850.1"/>
    </source>
</evidence>
<sequence>MLIIGLSYNFDTKEGMIYISGKVDSKKIIKMAGKHGKKVELCWINSMEGNNYANTNMDMPMSSSAYPQYQGGYYPPPPPPPPPPMPYYQYNNYDPMYAPHYDPMYQQHGYSSQLHYY</sequence>
<gene>
    <name evidence="1" type="ORF">MtrunA17_Chr7g0268171</name>
</gene>
<accession>A0A396H6H8</accession>
<proteinExistence type="predicted"/>
<dbReference type="Proteomes" id="UP000265566">
    <property type="component" value="Chromosome 7"/>
</dbReference>
<comment type="caution">
    <text evidence="1">The sequence shown here is derived from an EMBL/GenBank/DDBJ whole genome shotgun (WGS) entry which is preliminary data.</text>
</comment>
<name>A0A396H6H8_MEDTR</name>
<dbReference type="EMBL" id="PSQE01000007">
    <property type="protein sequence ID" value="RHN48850.1"/>
    <property type="molecule type" value="Genomic_DNA"/>
</dbReference>
<dbReference type="Gramene" id="rna43610">
    <property type="protein sequence ID" value="RHN48850.1"/>
    <property type="gene ID" value="gene43610"/>
</dbReference>
<organism evidence="1">
    <name type="scientific">Medicago truncatula</name>
    <name type="common">Barrel medic</name>
    <name type="synonym">Medicago tribuloides</name>
    <dbReference type="NCBI Taxonomy" id="3880"/>
    <lineage>
        <taxon>Eukaryota</taxon>
        <taxon>Viridiplantae</taxon>
        <taxon>Streptophyta</taxon>
        <taxon>Embryophyta</taxon>
        <taxon>Tracheophyta</taxon>
        <taxon>Spermatophyta</taxon>
        <taxon>Magnoliopsida</taxon>
        <taxon>eudicotyledons</taxon>
        <taxon>Gunneridae</taxon>
        <taxon>Pentapetalae</taxon>
        <taxon>rosids</taxon>
        <taxon>fabids</taxon>
        <taxon>Fabales</taxon>
        <taxon>Fabaceae</taxon>
        <taxon>Papilionoideae</taxon>
        <taxon>50 kb inversion clade</taxon>
        <taxon>NPAAA clade</taxon>
        <taxon>Hologalegina</taxon>
        <taxon>IRL clade</taxon>
        <taxon>Trifolieae</taxon>
        <taxon>Medicago</taxon>
    </lineage>
</organism>